<dbReference type="PANTHER" id="PTHR42970:SF1">
    <property type="entry name" value="PECTATE LYASE C-RELATED"/>
    <property type="match status" value="1"/>
</dbReference>
<evidence type="ECO:0000259" key="6">
    <source>
        <dbReference type="Pfam" id="PF01095"/>
    </source>
</evidence>
<feature type="domain" description="Secretion system C-terminal sorting" evidence="7">
    <location>
        <begin position="1774"/>
        <end position="1845"/>
    </location>
</feature>
<protein>
    <submittedName>
        <fullName evidence="8">T9SS type A sorting domain-containing protein</fullName>
    </submittedName>
</protein>
<sequence>MSYKKSNLSAGYLLMMLALLLPVAVHAQLPAFPGAEGAGMYTTGGRGTSTAPTTVFEVTNLLDDGQPGSLRYALTASATYRTVVFRVSGTIHLNSRLSIRANTTIAGQTAPGDGICVADYPVSVSGDNVIVRYMRFRLGDKNQKKVDANGNPVDGSGGDDAFGGLGASNVIIDHITASWSSDEALTIYRGDNLTIQWSIVSEPLNYSYHFETGDTDYEHHGYGGIWGAKRGSMHHNLIAHCRNRNPRFAGISTYTPNTIGVENVDFRNNVIYNWGINTVYGGEGGNYNVVNNYYKYGPNTGSGVRYRICNPSSSASVPVGKWYVSGNYVDGSPANTADNRAGVSTADPAAAMATTPFNLGYPLNTEAALNAYESVLQGAGCSLPNRDTLDQRIVNNVRNRTGSIIDVQGGYPHGTAYDQTVNAWPALASVAAPADGDHDGMPDSYETANGLNPADAADRNGYAANGYTNLENYLNSLTNPATSTNPVIYAQATFNSFSQTAGSPSASQSFTVSGANLTGAITITAPASYQLSSDGSNWSTTLTFNPATGNTIYVRLNATSSGSYSGSILLESSGATSISFPVSGTTGAVTANQKQVIGIFPIMEGGFENQAAGAVSTTAPAAALNLNQTAWTTSGSANIVNNGTARTGNNYFTYTSTSTSTKNVYSPTITASRFTNTTKYIVQYYYRAPAPATGNTVSGLLAVADSTNFTTGYSTITYAGTDNGWLKAAKSYSINPAYTPGISFGGLRFNGGGTAIAKPFDVDDLVIYPADDQSNPSPDTTAPAVVTNAKAVRVNGVVNISWTAPATGVDGGGYLVVRSTSSATPALNANGIYSTGNSIGNNGTVIYIGTATSFTDNNTLVSDTTYTYSIFTADKAFNYSQTATTFIKVTASVPVYTADNADIVVAKDGSGSYATIQAAIDAAPSGRTTPYVIFVGNGKYVEKIKIPSNKTFIHLVGESVTNTIISWDSYSGKVENGVVIGTNTSATLTINANDFLMLNITVENSTGYTGDGPQAVAVYISGDRHVFKSCRFIGGQDTFWHNGTGRHYLKNCYIDGNTDFIFGSSTVVFDSCIIHPRDRVDGGSGGFVTAANTTADKAYGEVFRDCILTKNRGTTLYTLGRPWQNAPKTVYLNTVMGSSINSTGWSTWNIDPSLIIYAEYGSKKFDNTPVDVSKRVSWSKQLNDTEAAAYYNNSNLFGTWDPFTAFPAINGPVTTALAVANFRAKRSSSNSTLSWNICWPMSGVKYELFRSRDSVNYTKIGEVNGVIDSVVAFSLTDTLPAKGTIYYYYVKASKSGYPSTNSYVAIVDPSVPLNGDYRSKASGSWTNAGSTSIWERYNGTTKLWEEVPAGTGASGNVTISTGDTVALNGLVGINSLTVDSGAVLQTDGQNRNFRVKGDVNNAGIFGGDDPNVNKITLELDGTNGIYNISGDGVYNFNTIRALTAVQNLTVNINANVTLYGNLQAWYGSGSATNYGGNNVIVNIGKGYTVKANALHSTATTNTAASFGSYTYNINGTLDLSNSSTLSSIIPHATIAESSVTLNVNGVLKTGSLFRTVSSAPGASEGKVILTIGEEGLIDAVKADAGFTILPNYFIVSGKGTLKRAVGSTAVTFPIGASGGSYSPVILSNTGTADNFSVTVKNTFDHPVPDSGRVVNKQWSITEEAPGGSLVTAKFQWQAADQSPGFDSAQLLAVMQYNNNWDIKAAAYETPNTAVVSGLNSFSDFGVTNYTKANGDKVLICHKGKTLCISRDAVQAHLKHGDSWGACDEKQEVKIYPNPVRDNLNVQVKHVMADATVQLFTARGLLIRSVRLTSTPQNMSVRGLPQGVYLLVIRNGDKVTTEKIVVTSYY</sequence>
<evidence type="ECO:0000256" key="5">
    <source>
        <dbReference type="SAM" id="SignalP"/>
    </source>
</evidence>
<dbReference type="Pfam" id="PF01095">
    <property type="entry name" value="Pectinesterase"/>
    <property type="match status" value="1"/>
</dbReference>
<dbReference type="Gene3D" id="2.60.40.10">
    <property type="entry name" value="Immunoglobulins"/>
    <property type="match status" value="2"/>
</dbReference>
<dbReference type="GO" id="GO:0046872">
    <property type="term" value="F:metal ion binding"/>
    <property type="evidence" value="ECO:0007669"/>
    <property type="project" value="UniProtKB-KW"/>
</dbReference>
<name>A0A7K1U0I9_9BACT</name>
<dbReference type="InterPro" id="IPR026444">
    <property type="entry name" value="Secre_tail"/>
</dbReference>
<dbReference type="EMBL" id="WRXN01000002">
    <property type="protein sequence ID" value="MVT07887.1"/>
    <property type="molecule type" value="Genomic_DNA"/>
</dbReference>
<organism evidence="8 9">
    <name type="scientific">Chitinophaga tropicalis</name>
    <dbReference type="NCBI Taxonomy" id="2683588"/>
    <lineage>
        <taxon>Bacteria</taxon>
        <taxon>Pseudomonadati</taxon>
        <taxon>Bacteroidota</taxon>
        <taxon>Chitinophagia</taxon>
        <taxon>Chitinophagales</taxon>
        <taxon>Chitinophagaceae</taxon>
        <taxon>Chitinophaga</taxon>
    </lineage>
</organism>
<dbReference type="InterPro" id="IPR011050">
    <property type="entry name" value="Pectin_lyase_fold/virulence"/>
</dbReference>
<keyword evidence="2" id="KW-0378">Hydrolase</keyword>
<evidence type="ECO:0000256" key="3">
    <source>
        <dbReference type="ARBA" id="ARBA00023085"/>
    </source>
</evidence>
<dbReference type="InterPro" id="IPR013783">
    <property type="entry name" value="Ig-like_fold"/>
</dbReference>
<dbReference type="InterPro" id="IPR052063">
    <property type="entry name" value="Polysaccharide_Lyase_1"/>
</dbReference>
<dbReference type="GO" id="GO:0030599">
    <property type="term" value="F:pectinesterase activity"/>
    <property type="evidence" value="ECO:0007669"/>
    <property type="project" value="InterPro"/>
</dbReference>
<comment type="caution">
    <text evidence="8">The sequence shown here is derived from an EMBL/GenBank/DDBJ whole genome shotgun (WGS) entry which is preliminary data.</text>
</comment>
<keyword evidence="5" id="KW-0732">Signal</keyword>
<dbReference type="Pfam" id="PF18962">
    <property type="entry name" value="Por_Secre_tail"/>
    <property type="match status" value="1"/>
</dbReference>
<accession>A0A7K1U0I9</accession>
<gene>
    <name evidence="8" type="ORF">GO493_06415</name>
</gene>
<dbReference type="InterPro" id="IPR012334">
    <property type="entry name" value="Pectin_lyas_fold"/>
</dbReference>
<dbReference type="SUPFAM" id="SSF51126">
    <property type="entry name" value="Pectin lyase-like"/>
    <property type="match status" value="2"/>
</dbReference>
<keyword evidence="4" id="KW-0325">Glycoprotein</keyword>
<reference evidence="8 9" key="1">
    <citation type="submission" date="2019-12" db="EMBL/GenBank/DDBJ databases">
        <title>Chitinophaga sp. strain ysch24 (GDMCC 1.1355), whole genome shotgun sequence.</title>
        <authorList>
            <person name="Zhang X."/>
        </authorList>
    </citation>
    <scope>NUCLEOTIDE SEQUENCE [LARGE SCALE GENOMIC DNA]</scope>
    <source>
        <strain evidence="9">ysch24</strain>
    </source>
</reference>
<evidence type="ECO:0000256" key="1">
    <source>
        <dbReference type="ARBA" id="ARBA00022723"/>
    </source>
</evidence>
<dbReference type="RefSeq" id="WP_157305309.1">
    <property type="nucleotide sequence ID" value="NZ_WRXN01000002.1"/>
</dbReference>
<feature type="domain" description="Pectinesterase catalytic" evidence="6">
    <location>
        <begin position="902"/>
        <end position="1193"/>
    </location>
</feature>
<dbReference type="Gene3D" id="2.160.20.10">
    <property type="entry name" value="Single-stranded right-handed beta-helix, Pectin lyase-like"/>
    <property type="match status" value="2"/>
</dbReference>
<evidence type="ECO:0000256" key="2">
    <source>
        <dbReference type="ARBA" id="ARBA00022801"/>
    </source>
</evidence>
<keyword evidence="1" id="KW-0479">Metal-binding</keyword>
<evidence type="ECO:0000313" key="8">
    <source>
        <dbReference type="EMBL" id="MVT07887.1"/>
    </source>
</evidence>
<evidence type="ECO:0000259" key="7">
    <source>
        <dbReference type="Pfam" id="PF18962"/>
    </source>
</evidence>
<dbReference type="Proteomes" id="UP000461730">
    <property type="component" value="Unassembled WGS sequence"/>
</dbReference>
<dbReference type="GO" id="GO:0042545">
    <property type="term" value="P:cell wall modification"/>
    <property type="evidence" value="ECO:0007669"/>
    <property type="project" value="InterPro"/>
</dbReference>
<dbReference type="NCBIfam" id="TIGR04183">
    <property type="entry name" value="Por_Secre_tail"/>
    <property type="match status" value="1"/>
</dbReference>
<keyword evidence="9" id="KW-1185">Reference proteome</keyword>
<feature type="signal peptide" evidence="5">
    <location>
        <begin position="1"/>
        <end position="27"/>
    </location>
</feature>
<evidence type="ECO:0000256" key="4">
    <source>
        <dbReference type="ARBA" id="ARBA00023180"/>
    </source>
</evidence>
<dbReference type="InterPro" id="IPR000070">
    <property type="entry name" value="Pectinesterase_cat"/>
</dbReference>
<keyword evidence="3" id="KW-0063">Aspartyl esterase</keyword>
<evidence type="ECO:0000313" key="9">
    <source>
        <dbReference type="Proteomes" id="UP000461730"/>
    </source>
</evidence>
<proteinExistence type="predicted"/>
<dbReference type="PANTHER" id="PTHR42970">
    <property type="entry name" value="PECTATE LYASE C-RELATED"/>
    <property type="match status" value="1"/>
</dbReference>
<feature type="chain" id="PRO_5029875793" evidence="5">
    <location>
        <begin position="28"/>
        <end position="1849"/>
    </location>
</feature>